<comment type="caution">
    <text evidence="2">The sequence shown here is derived from an EMBL/GenBank/DDBJ whole genome shotgun (WGS) entry which is preliminary data.</text>
</comment>
<evidence type="ECO:0000313" key="2">
    <source>
        <dbReference type="EMBL" id="RHZ64825.1"/>
    </source>
</evidence>
<evidence type="ECO:0000313" key="3">
    <source>
        <dbReference type="Proteomes" id="UP000266861"/>
    </source>
</evidence>
<dbReference type="Gene3D" id="1.25.40.420">
    <property type="match status" value="1"/>
</dbReference>
<accession>A0A397HNS3</accession>
<keyword evidence="3" id="KW-1185">Reference proteome</keyword>
<evidence type="ECO:0000259" key="1">
    <source>
        <dbReference type="Pfam" id="PF07707"/>
    </source>
</evidence>
<protein>
    <recommendedName>
        <fullName evidence="1">BACK domain-containing protein</fullName>
    </recommendedName>
</protein>
<dbReference type="OrthoDB" id="2428971at2759"/>
<dbReference type="AlphaFoldDB" id="A0A397HNS3"/>
<gene>
    <name evidence="2" type="ORF">Glove_320g135</name>
</gene>
<dbReference type="EMBL" id="PQFF01000292">
    <property type="protein sequence ID" value="RHZ64825.1"/>
    <property type="molecule type" value="Genomic_DNA"/>
</dbReference>
<dbReference type="Pfam" id="PF07707">
    <property type="entry name" value="BACK"/>
    <property type="match status" value="1"/>
</dbReference>
<dbReference type="InterPro" id="IPR011705">
    <property type="entry name" value="BACK"/>
</dbReference>
<proteinExistence type="predicted"/>
<organism evidence="2 3">
    <name type="scientific">Diversispora epigaea</name>
    <dbReference type="NCBI Taxonomy" id="1348612"/>
    <lineage>
        <taxon>Eukaryota</taxon>
        <taxon>Fungi</taxon>
        <taxon>Fungi incertae sedis</taxon>
        <taxon>Mucoromycota</taxon>
        <taxon>Glomeromycotina</taxon>
        <taxon>Glomeromycetes</taxon>
        <taxon>Diversisporales</taxon>
        <taxon>Diversisporaceae</taxon>
        <taxon>Diversispora</taxon>
    </lineage>
</organism>
<sequence>MSLKFFDKLFQDFSKLANNKREYNVEESENAPTNENLIKTIIKPNISYKYIFGGVVNIENSDTKTVYELMINANELELKELSEKSESYLIESKASWLRTHLSLIYHLIFDSNEFKGLKKIYNKIIAKYSNLIFELKDFTLFQETVLISILQRDDLKVEEIKIWNYVIKWGIAQNSTLPTNSEE</sequence>
<dbReference type="Proteomes" id="UP000266861">
    <property type="component" value="Unassembled WGS sequence"/>
</dbReference>
<feature type="domain" description="BACK" evidence="1">
    <location>
        <begin position="113"/>
        <end position="172"/>
    </location>
</feature>
<name>A0A397HNS3_9GLOM</name>
<reference evidence="2 3" key="1">
    <citation type="submission" date="2018-08" db="EMBL/GenBank/DDBJ databases">
        <title>Genome and evolution of the arbuscular mycorrhizal fungus Diversispora epigaea (formerly Glomus versiforme) and its bacterial endosymbionts.</title>
        <authorList>
            <person name="Sun X."/>
            <person name="Fei Z."/>
            <person name="Harrison M."/>
        </authorList>
    </citation>
    <scope>NUCLEOTIDE SEQUENCE [LARGE SCALE GENOMIC DNA]</scope>
    <source>
        <strain evidence="2 3">IT104</strain>
    </source>
</reference>